<gene>
    <name evidence="2" type="ORF">OS242_11640</name>
</gene>
<evidence type="ECO:0000313" key="3">
    <source>
        <dbReference type="Proteomes" id="UP001208017"/>
    </source>
</evidence>
<dbReference type="Proteomes" id="UP001208017">
    <property type="component" value="Unassembled WGS sequence"/>
</dbReference>
<feature type="transmembrane region" description="Helical" evidence="1">
    <location>
        <begin position="53"/>
        <end position="75"/>
    </location>
</feature>
<dbReference type="EMBL" id="JAPMLT010000005">
    <property type="protein sequence ID" value="MCX7570617.1"/>
    <property type="molecule type" value="Genomic_DNA"/>
</dbReference>
<accession>A0ABT3X120</accession>
<keyword evidence="1" id="KW-0472">Membrane</keyword>
<proteinExistence type="predicted"/>
<keyword evidence="1" id="KW-1133">Transmembrane helix</keyword>
<feature type="transmembrane region" description="Helical" evidence="1">
    <location>
        <begin position="138"/>
        <end position="160"/>
    </location>
</feature>
<reference evidence="2 3" key="1">
    <citation type="submission" date="2022-11" db="EMBL/GenBank/DDBJ databases">
        <title>Study of microbial diversity in lake waters.</title>
        <authorList>
            <person name="Zhang J."/>
        </authorList>
    </citation>
    <scope>NUCLEOTIDE SEQUENCE [LARGE SCALE GENOMIC DNA]</scope>
    <source>
        <strain evidence="2 3">DT12</strain>
    </source>
</reference>
<feature type="transmembrane region" description="Helical" evidence="1">
    <location>
        <begin position="102"/>
        <end position="126"/>
    </location>
</feature>
<comment type="caution">
    <text evidence="2">The sequence shown here is derived from an EMBL/GenBank/DDBJ whole genome shotgun (WGS) entry which is preliminary data.</text>
</comment>
<feature type="transmembrane region" description="Helical" evidence="1">
    <location>
        <begin position="229"/>
        <end position="247"/>
    </location>
</feature>
<evidence type="ECO:0000313" key="2">
    <source>
        <dbReference type="EMBL" id="MCX7570617.1"/>
    </source>
</evidence>
<protein>
    <submittedName>
        <fullName evidence="2">Uncharacterized protein</fullName>
    </submittedName>
</protein>
<keyword evidence="3" id="KW-1185">Reference proteome</keyword>
<feature type="transmembrane region" description="Helical" evidence="1">
    <location>
        <begin position="252"/>
        <end position="268"/>
    </location>
</feature>
<dbReference type="RefSeq" id="WP_267151865.1">
    <property type="nucleotide sequence ID" value="NZ_JAPMLT010000005.1"/>
</dbReference>
<evidence type="ECO:0000256" key="1">
    <source>
        <dbReference type="SAM" id="Phobius"/>
    </source>
</evidence>
<feature type="transmembrane region" description="Helical" evidence="1">
    <location>
        <begin position="21"/>
        <end position="41"/>
    </location>
</feature>
<feature type="transmembrane region" description="Helical" evidence="1">
    <location>
        <begin position="167"/>
        <end position="184"/>
    </location>
</feature>
<organism evidence="2 3">
    <name type="scientific">Tumebacillus lacus</name>
    <dbReference type="NCBI Taxonomy" id="2995335"/>
    <lineage>
        <taxon>Bacteria</taxon>
        <taxon>Bacillati</taxon>
        <taxon>Bacillota</taxon>
        <taxon>Bacilli</taxon>
        <taxon>Bacillales</taxon>
        <taxon>Alicyclobacillaceae</taxon>
        <taxon>Tumebacillus</taxon>
    </lineage>
</organism>
<name>A0ABT3X120_9BACL</name>
<sequence length="685" mass="76676">MGKGTRSWISSWKIELRLITRSRWTWIMLALGLAMVGIQFFSRMGTDDPGLALHATAFIVAGGIFVSLVAGLALIRREQADAAEEVFGVLPAGPSSKAGGKVLALLTMVAAFLALSLWAVFALFAWREVPGVFYGRATAYLLLYWAVPFVIAGLIGMAVGIWVKSRLVYLLFAAIWVLIGPFNLSLMEQAMVTFAVDLTAPLAWLNLGQTDPNAPYDPVYGLPMEIRRWVQKGVWLLVAVCLLLLALKRRGAVLLVPLVLAIPLLVLYNQESQVVNTRYEADSVQRNDWLYYRDHGQPAFAADDSYRITAYDIDLRTHRLLQADVTMEVVPERAVREIVFTLYHQLRVRDVKVQGKAAAFEQREDQVRVTFAETVAEGQVQNVRVSYAGISSPAFFANEQAVLLPAYFPWYPQEGSRQAMTLRGADLIRNGPDELYGQAPEREVSYSLRYDGPQPMYTNLTGSGKAPNGLTVTAGPLTERMVGGTRVVLPDSFYRGAAQVPGFLRDQAAYRSEIERDLGLPEREAASQVFFLSVPRETVSDPDLEWHLGDHSIVSVTQMFNHGGLFADRYLIASSALNEAVRTPEYLAQSGEMRMLFQRAYLYGYGTRNGWYRANDRPPLKIVAEDDLRVKNKEGSENTRKLISYLDQHMHDRAEMQAFFRAWLAEMNGGTPVDWPRMLGLLEKK</sequence>
<keyword evidence="1" id="KW-0812">Transmembrane</keyword>